<keyword evidence="3 6" id="KW-0732">Signal</keyword>
<organism evidence="9 10">
    <name type="scientific">Pedobacter caeni</name>
    <dbReference type="NCBI Taxonomy" id="288992"/>
    <lineage>
        <taxon>Bacteria</taxon>
        <taxon>Pseudomonadati</taxon>
        <taxon>Bacteroidota</taxon>
        <taxon>Sphingobacteriia</taxon>
        <taxon>Sphingobacteriales</taxon>
        <taxon>Sphingobacteriaceae</taxon>
        <taxon>Pedobacter</taxon>
    </lineage>
</organism>
<gene>
    <name evidence="9" type="ORF">SAMN04488522_102737</name>
</gene>
<dbReference type="AlphaFoldDB" id="A0A1M5AGJ2"/>
<dbReference type="InterPro" id="IPR012944">
    <property type="entry name" value="SusD_RagB_dom"/>
</dbReference>
<feature type="domain" description="SusD-like N-terminal" evidence="8">
    <location>
        <begin position="29"/>
        <end position="227"/>
    </location>
</feature>
<proteinExistence type="inferred from homology"/>
<evidence type="ECO:0000256" key="2">
    <source>
        <dbReference type="ARBA" id="ARBA00006275"/>
    </source>
</evidence>
<dbReference type="GO" id="GO:0009279">
    <property type="term" value="C:cell outer membrane"/>
    <property type="evidence" value="ECO:0007669"/>
    <property type="project" value="UniProtKB-SubCell"/>
</dbReference>
<reference evidence="10" key="1">
    <citation type="submission" date="2016-11" db="EMBL/GenBank/DDBJ databases">
        <authorList>
            <person name="Varghese N."/>
            <person name="Submissions S."/>
        </authorList>
    </citation>
    <scope>NUCLEOTIDE SEQUENCE [LARGE SCALE GENOMIC DNA]</scope>
    <source>
        <strain evidence="10">DSM 16990</strain>
    </source>
</reference>
<dbReference type="Proteomes" id="UP000184287">
    <property type="component" value="Unassembled WGS sequence"/>
</dbReference>
<evidence type="ECO:0000313" key="10">
    <source>
        <dbReference type="Proteomes" id="UP000184287"/>
    </source>
</evidence>
<dbReference type="Pfam" id="PF07980">
    <property type="entry name" value="SusD_RagB"/>
    <property type="match status" value="1"/>
</dbReference>
<dbReference type="SUPFAM" id="SSF48452">
    <property type="entry name" value="TPR-like"/>
    <property type="match status" value="1"/>
</dbReference>
<feature type="chain" id="PRO_5012793255" evidence="6">
    <location>
        <begin position="22"/>
        <end position="465"/>
    </location>
</feature>
<evidence type="ECO:0000256" key="1">
    <source>
        <dbReference type="ARBA" id="ARBA00004442"/>
    </source>
</evidence>
<evidence type="ECO:0000256" key="6">
    <source>
        <dbReference type="SAM" id="SignalP"/>
    </source>
</evidence>
<dbReference type="InterPro" id="IPR033985">
    <property type="entry name" value="SusD-like_N"/>
</dbReference>
<dbReference type="Gene3D" id="1.25.40.390">
    <property type="match status" value="1"/>
</dbReference>
<keyword evidence="10" id="KW-1185">Reference proteome</keyword>
<keyword evidence="5" id="KW-0998">Cell outer membrane</keyword>
<dbReference type="PROSITE" id="PS51257">
    <property type="entry name" value="PROKAR_LIPOPROTEIN"/>
    <property type="match status" value="1"/>
</dbReference>
<evidence type="ECO:0000259" key="7">
    <source>
        <dbReference type="Pfam" id="PF07980"/>
    </source>
</evidence>
<dbReference type="RefSeq" id="WP_143166763.1">
    <property type="nucleotide sequence ID" value="NZ_FQUQ01000002.1"/>
</dbReference>
<name>A0A1M5AGJ2_9SPHI</name>
<feature type="domain" description="RagB/SusD" evidence="7">
    <location>
        <begin position="310"/>
        <end position="465"/>
    </location>
</feature>
<accession>A0A1M5AGJ2</accession>
<sequence>MMKTKTILIVLSGMLFMGLQACKLTDVTDLKPDNKLDESTVVVDIPSAEKLLAGAYYSLRDEPMANQTPFFVGMMGLNVTETRVSSAVYLNNNVPPNNANLNSNLYGGPYQLIQTANFVILKTGALTVTDPRKAQIIAEAKFLRALGHFYILRLFGQFWDMASPYGIEIKDVPNSPVAARSGVKASYEFILADLDAAISDCPEYKTGVMKGYATKLAAKALKARVLLYEKKYAEAAILAKEVMSGPAVLSADFVNLFTKEKYNADEVLLASITFANNNNLYYENGKSYYWIDGGYKLTSRYTELLRQDARKSIIVRTPTDPVDLLKWRGNGKFSTGVEGSRNDTEYYLRLAEVYLIYAEAETRRAGGNLEDALKVLNTLHTKRGNPEVTASGQKDLLNLIRKEKELELGGESGEDWYDIVRYIKNGDLQAAAVKQSLTDENKLILPIPQVSVDASNYLIKQNPGY</sequence>
<protein>
    <submittedName>
        <fullName evidence="9">SusD family protein</fullName>
    </submittedName>
</protein>
<comment type="subcellular location">
    <subcellularLocation>
        <location evidence="1">Cell outer membrane</location>
    </subcellularLocation>
</comment>
<evidence type="ECO:0000313" key="9">
    <source>
        <dbReference type="EMBL" id="SHF29410.1"/>
    </source>
</evidence>
<evidence type="ECO:0000256" key="5">
    <source>
        <dbReference type="ARBA" id="ARBA00023237"/>
    </source>
</evidence>
<dbReference type="STRING" id="288992.SAMN04488522_102737"/>
<dbReference type="OrthoDB" id="5694214at2"/>
<evidence type="ECO:0000256" key="4">
    <source>
        <dbReference type="ARBA" id="ARBA00023136"/>
    </source>
</evidence>
<dbReference type="InterPro" id="IPR011990">
    <property type="entry name" value="TPR-like_helical_dom_sf"/>
</dbReference>
<evidence type="ECO:0000259" key="8">
    <source>
        <dbReference type="Pfam" id="PF14322"/>
    </source>
</evidence>
<evidence type="ECO:0000256" key="3">
    <source>
        <dbReference type="ARBA" id="ARBA00022729"/>
    </source>
</evidence>
<keyword evidence="4" id="KW-0472">Membrane</keyword>
<comment type="similarity">
    <text evidence="2">Belongs to the SusD family.</text>
</comment>
<dbReference type="Pfam" id="PF14322">
    <property type="entry name" value="SusD-like_3"/>
    <property type="match status" value="1"/>
</dbReference>
<dbReference type="EMBL" id="FQUQ01000002">
    <property type="protein sequence ID" value="SHF29410.1"/>
    <property type="molecule type" value="Genomic_DNA"/>
</dbReference>
<feature type="signal peptide" evidence="6">
    <location>
        <begin position="1"/>
        <end position="21"/>
    </location>
</feature>